<dbReference type="OrthoDB" id="3606456at2"/>
<organism evidence="1 2">
    <name type="scientific">Amycolatopsis eburnea</name>
    <dbReference type="NCBI Taxonomy" id="2267691"/>
    <lineage>
        <taxon>Bacteria</taxon>
        <taxon>Bacillati</taxon>
        <taxon>Actinomycetota</taxon>
        <taxon>Actinomycetes</taxon>
        <taxon>Pseudonocardiales</taxon>
        <taxon>Pseudonocardiaceae</taxon>
        <taxon>Amycolatopsis</taxon>
    </lineage>
</organism>
<name>A0A3R9EUE8_9PSEU</name>
<comment type="caution">
    <text evidence="1">The sequence shown here is derived from an EMBL/GenBank/DDBJ whole genome shotgun (WGS) entry which is preliminary data.</text>
</comment>
<accession>A0A3R9EUE8</accession>
<protein>
    <recommendedName>
        <fullName evidence="3">HAF repeat-containing protein</fullName>
    </recommendedName>
</protein>
<dbReference type="Proteomes" id="UP000267081">
    <property type="component" value="Unassembled WGS sequence"/>
</dbReference>
<reference evidence="1 2" key="1">
    <citation type="submission" date="2018-12" db="EMBL/GenBank/DDBJ databases">
        <title>Amycolatopsis eburnea sp. nov. actinomycete associate with arbuscular mycorrhiza fungal spore.</title>
        <authorList>
            <person name="Lumyong S."/>
            <person name="Chaiya L."/>
        </authorList>
    </citation>
    <scope>NUCLEOTIDE SEQUENCE [LARGE SCALE GENOMIC DNA]</scope>
    <source>
        <strain evidence="1 2">GLM-1</strain>
    </source>
</reference>
<evidence type="ECO:0000313" key="1">
    <source>
        <dbReference type="EMBL" id="RSD22032.1"/>
    </source>
</evidence>
<dbReference type="EMBL" id="RSEC01000032">
    <property type="protein sequence ID" value="RSD22032.1"/>
    <property type="molecule type" value="Genomic_DNA"/>
</dbReference>
<proteinExistence type="predicted"/>
<keyword evidence="2" id="KW-1185">Reference proteome</keyword>
<evidence type="ECO:0008006" key="3">
    <source>
        <dbReference type="Google" id="ProtNLM"/>
    </source>
</evidence>
<sequence length="337" mass="34776">MSSKSWVRALAPAVAVVAAVTLAQPAGALGIRIPWRPTVLPLPAGGGDGFLTGSNGKGEYTGTFAVNGVQQVVSWRGGQPVVRGLPAGYERADAVDENAAGTVVGTAYDYETKTNHVFVLDSTGFHLKENPPTWENLYAVAVNTRGDVLARANRTGPYAATVVWPADGTAPTIIPSGNDTYYARDLDDDGTVLFDSGATSALWKNGVIRQLSPSPAAWAEALAIRNGVVVGKRSWGGVEQAARWSTPDATVGLEGGASAISINQAGLTAGLLPNPSSSAWPGNATAWRGTVPGEVQRPGTYTQFQARLAADDGSLAGFATNGSVDAGGVPVVWHLTP</sequence>
<dbReference type="AlphaFoldDB" id="A0A3R9EUE8"/>
<gene>
    <name evidence="1" type="ORF">EIY87_09465</name>
</gene>
<evidence type="ECO:0000313" key="2">
    <source>
        <dbReference type="Proteomes" id="UP000267081"/>
    </source>
</evidence>
<dbReference type="RefSeq" id="WP_125307282.1">
    <property type="nucleotide sequence ID" value="NZ_RSEC01000032.1"/>
</dbReference>